<accession>A0A011PIF1</accession>
<reference evidence="1" key="1">
    <citation type="submission" date="2014-02" db="EMBL/GenBank/DDBJ databases">
        <title>Expanding our view of genomic diversity in Candidatus Accumulibacter clades.</title>
        <authorList>
            <person name="Skennerton C.T."/>
            <person name="Barr J.J."/>
            <person name="Slater F.R."/>
            <person name="Bond P.L."/>
            <person name="Tyson G.W."/>
        </authorList>
    </citation>
    <scope>NUCLEOTIDE SEQUENCE [LARGE SCALE GENOMIC DNA]</scope>
</reference>
<proteinExistence type="predicted"/>
<evidence type="ECO:0000313" key="2">
    <source>
        <dbReference type="Proteomes" id="UP000020218"/>
    </source>
</evidence>
<dbReference type="EMBL" id="JFAX01000017">
    <property type="protein sequence ID" value="EXI66024.1"/>
    <property type="molecule type" value="Genomic_DNA"/>
</dbReference>
<organism evidence="1 2">
    <name type="scientific">Candidatus Accumulibacter adjunctus</name>
    <dbReference type="NCBI Taxonomy" id="1454001"/>
    <lineage>
        <taxon>Bacteria</taxon>
        <taxon>Pseudomonadati</taxon>
        <taxon>Pseudomonadota</taxon>
        <taxon>Betaproteobacteria</taxon>
        <taxon>Candidatus Accumulibacter</taxon>
    </lineage>
</organism>
<keyword evidence="2" id="KW-1185">Reference proteome</keyword>
<name>A0A011PIF1_9PROT</name>
<protein>
    <submittedName>
        <fullName evidence="1">Uncharacterized protein</fullName>
    </submittedName>
</protein>
<gene>
    <name evidence="1" type="ORF">AW08_02763</name>
</gene>
<comment type="caution">
    <text evidence="1">The sequence shown here is derived from an EMBL/GenBank/DDBJ whole genome shotgun (WGS) entry which is preliminary data.</text>
</comment>
<dbReference type="Proteomes" id="UP000020218">
    <property type="component" value="Unassembled WGS sequence"/>
</dbReference>
<sequence length="291" mass="30074">MAQHLDVLVARGVGLRPRHVVVAATVADLALLALQAVPQIVAQGDDGGVGLPRFLREAALDLGNPPLDRAHVAPLLGQCLVARRLLPGRRQLAAPPAQAAQPFCLLAPAGEVLETGQGAAQTGDLAGERRLGKLRGAQRLFRLLARLARALRRAGGAPVLVGGALQAVGGVGELAGARRQVTPRVAAGKALAQRRETAVDGAQPCAQRRRLVVELLPALVQGGQPRLSEARQIGCGMAAAASFAQVALATHPVLAPRQAGAGGSVLDALRALQQMDQPLGHRPAQAQHLEQ</sequence>
<evidence type="ECO:0000313" key="1">
    <source>
        <dbReference type="EMBL" id="EXI66024.1"/>
    </source>
</evidence>
<dbReference type="AlphaFoldDB" id="A0A011PIF1"/>